<dbReference type="STRING" id="1047168.A0A0F4GMJ1"/>
<keyword evidence="7 8" id="KW-0472">Membrane</keyword>
<evidence type="ECO:0000256" key="9">
    <source>
        <dbReference type="SAM" id="MobiDB-lite"/>
    </source>
</evidence>
<dbReference type="GO" id="GO:0000007">
    <property type="term" value="F:low-affinity zinc ion transmembrane transporter activity"/>
    <property type="evidence" value="ECO:0007669"/>
    <property type="project" value="EnsemblFungi"/>
</dbReference>
<dbReference type="OrthoDB" id="448280at2759"/>
<evidence type="ECO:0000256" key="5">
    <source>
        <dbReference type="ARBA" id="ARBA00022989"/>
    </source>
</evidence>
<keyword evidence="6 8" id="KW-0406">Ion transport</keyword>
<keyword evidence="5 8" id="KW-1133">Transmembrane helix</keyword>
<evidence type="ECO:0000313" key="10">
    <source>
        <dbReference type="EMBL" id="KJX98644.1"/>
    </source>
</evidence>
<evidence type="ECO:0000313" key="11">
    <source>
        <dbReference type="Proteomes" id="UP000033647"/>
    </source>
</evidence>
<dbReference type="GO" id="GO:0005886">
    <property type="term" value="C:plasma membrane"/>
    <property type="evidence" value="ECO:0007669"/>
    <property type="project" value="EnsemblFungi"/>
</dbReference>
<dbReference type="NCBIfam" id="TIGR00820">
    <property type="entry name" value="zip"/>
    <property type="match status" value="1"/>
</dbReference>
<sequence>MDSATVTCDTGNAYDGRIGLRVSALFVILVGSTLGAVFPVFAARHPGVGVPEWAFFVAKYFGSGVIVATAFIHLLAPANEALTNPCLTGPITDYTWVEGIALMTIFVLFFVEIMAMRFATFGQNDHPHDINNIEENSAEHVPKELEYQAEASTSKEGGAPVNQHRGSFAPGNDHLGHTRDHVDAGDNDKTAEVAELGVKKFDADSYAARMTALMILEFGIIFHSVFIGLTLAVAGEEFNTLYVVLVFHQTFEGLALGSRLGSMEWPHSKRWTPYLMGIGYGLSTPIAIAIGLGVRTTFKPESQTTLIVNGVFDSLSAGILIYTGLVEVMAHEFIFSTHMNQAPVKVVLQAFGWMTLGAALMALLGKWA</sequence>
<keyword evidence="3 8" id="KW-0813">Transport</keyword>
<comment type="subcellular location">
    <subcellularLocation>
        <location evidence="1 8">Membrane</location>
        <topology evidence="1 8">Multi-pass membrane protein</topology>
    </subcellularLocation>
</comment>
<feature type="transmembrane region" description="Helical" evidence="8">
    <location>
        <begin position="53"/>
        <end position="76"/>
    </location>
</feature>
<evidence type="ECO:0000256" key="7">
    <source>
        <dbReference type="ARBA" id="ARBA00023136"/>
    </source>
</evidence>
<dbReference type="Proteomes" id="UP000033647">
    <property type="component" value="Unassembled WGS sequence"/>
</dbReference>
<dbReference type="EMBL" id="LAFY01000391">
    <property type="protein sequence ID" value="KJX98644.1"/>
    <property type="molecule type" value="Genomic_DNA"/>
</dbReference>
<keyword evidence="11" id="KW-1185">Reference proteome</keyword>
<proteinExistence type="inferred from homology"/>
<dbReference type="InterPro" id="IPR003689">
    <property type="entry name" value="ZIP"/>
</dbReference>
<reference evidence="10 11" key="1">
    <citation type="submission" date="2015-03" db="EMBL/GenBank/DDBJ databases">
        <title>RNA-seq based gene annotation and comparative genomics of four Zymoseptoria species reveal species-specific pathogenicity related genes and transposable element activity.</title>
        <authorList>
            <person name="Grandaubert J."/>
            <person name="Bhattacharyya A."/>
            <person name="Stukenbrock E.H."/>
        </authorList>
    </citation>
    <scope>NUCLEOTIDE SEQUENCE [LARGE SCALE GENOMIC DNA]</scope>
    <source>
        <strain evidence="10 11">Zb18110</strain>
    </source>
</reference>
<feature type="transmembrane region" description="Helical" evidence="8">
    <location>
        <begin position="215"/>
        <end position="235"/>
    </location>
</feature>
<evidence type="ECO:0000256" key="2">
    <source>
        <dbReference type="ARBA" id="ARBA00006939"/>
    </source>
</evidence>
<name>A0A0F4GMJ1_9PEZI</name>
<keyword evidence="4 8" id="KW-0812">Transmembrane</keyword>
<evidence type="ECO:0000256" key="3">
    <source>
        <dbReference type="ARBA" id="ARBA00022448"/>
    </source>
</evidence>
<evidence type="ECO:0000256" key="4">
    <source>
        <dbReference type="ARBA" id="ARBA00022692"/>
    </source>
</evidence>
<feature type="transmembrane region" description="Helical" evidence="8">
    <location>
        <begin position="306"/>
        <end position="326"/>
    </location>
</feature>
<feature type="transmembrane region" description="Helical" evidence="8">
    <location>
        <begin position="96"/>
        <end position="115"/>
    </location>
</feature>
<feature type="transmembrane region" description="Helical" evidence="8">
    <location>
        <begin position="271"/>
        <end position="294"/>
    </location>
</feature>
<feature type="transmembrane region" description="Helical" evidence="8">
    <location>
        <begin position="20"/>
        <end position="41"/>
    </location>
</feature>
<gene>
    <name evidence="10" type="ORF">TI39_contig399g00019</name>
</gene>
<evidence type="ECO:0000256" key="8">
    <source>
        <dbReference type="RuleBase" id="RU362088"/>
    </source>
</evidence>
<comment type="similarity">
    <text evidence="2 8">Belongs to the ZIP transporter (TC 2.A.5) family.</text>
</comment>
<accession>A0A0F4GMJ1</accession>
<dbReference type="GO" id="GO:0071578">
    <property type="term" value="P:zinc ion import across plasma membrane"/>
    <property type="evidence" value="ECO:0007669"/>
    <property type="project" value="EnsemblFungi"/>
</dbReference>
<organism evidence="10 11">
    <name type="scientific">Zymoseptoria brevis</name>
    <dbReference type="NCBI Taxonomy" id="1047168"/>
    <lineage>
        <taxon>Eukaryota</taxon>
        <taxon>Fungi</taxon>
        <taxon>Dikarya</taxon>
        <taxon>Ascomycota</taxon>
        <taxon>Pezizomycotina</taxon>
        <taxon>Dothideomycetes</taxon>
        <taxon>Dothideomycetidae</taxon>
        <taxon>Mycosphaerellales</taxon>
        <taxon>Mycosphaerellaceae</taxon>
        <taxon>Zymoseptoria</taxon>
    </lineage>
</organism>
<dbReference type="AlphaFoldDB" id="A0A0F4GMJ1"/>
<evidence type="ECO:0000256" key="1">
    <source>
        <dbReference type="ARBA" id="ARBA00004141"/>
    </source>
</evidence>
<protein>
    <submittedName>
        <fullName evidence="10">Plasma membrane low affinity zinc ion transporter like protein</fullName>
    </submittedName>
</protein>
<feature type="transmembrane region" description="Helical" evidence="8">
    <location>
        <begin position="346"/>
        <end position="365"/>
    </location>
</feature>
<comment type="caution">
    <text evidence="8">Lacks conserved residue(s) required for the propagation of feature annotation.</text>
</comment>
<comment type="caution">
    <text evidence="10">The sequence shown here is derived from an EMBL/GenBank/DDBJ whole genome shotgun (WGS) entry which is preliminary data.</text>
</comment>
<dbReference type="InterPro" id="IPR004698">
    <property type="entry name" value="Zn/Fe_permease_fun/pln"/>
</dbReference>
<evidence type="ECO:0000256" key="6">
    <source>
        <dbReference type="ARBA" id="ARBA00023065"/>
    </source>
</evidence>
<dbReference type="PANTHER" id="PTHR11040:SF69">
    <property type="entry name" value="ZINC-REGULATED TRANSPORTER 2"/>
    <property type="match status" value="1"/>
</dbReference>
<dbReference type="Pfam" id="PF02535">
    <property type="entry name" value="Zip"/>
    <property type="match status" value="1"/>
</dbReference>
<dbReference type="PANTHER" id="PTHR11040">
    <property type="entry name" value="ZINC/IRON TRANSPORTER"/>
    <property type="match status" value="1"/>
</dbReference>
<feature type="region of interest" description="Disordered" evidence="9">
    <location>
        <begin position="148"/>
        <end position="184"/>
    </location>
</feature>
<feature type="compositionally biased region" description="Basic and acidic residues" evidence="9">
    <location>
        <begin position="174"/>
        <end position="184"/>
    </location>
</feature>